<sequence>MNSLIGFSYVLVVIAWLFQLALAAEVSYDKRALKINGERKIVISGSIHYPRSTPEMWPDLIRKAKEGGLDAIETYVFWNAHEPRRKEYHFEDNLDLVRFIKDVQSAGLYAIVRLGPYVCAEWNYGGLPVWLHQTPGMQIRTDNQLFKDEMQTFVTLIINMFKKDKLFAPQGGNIILAQIENEYGDVEHYYGDAGRSYVQWCAKLAGSLEIGVPWVMCKQKDAPSPTLETHNGFYGESYQPSNSTTPKMWTENWTGWFVAWGTPIEHRPVEDLAYSVARFFQSGGTLQNYYMYHGGTNFGRTAGGPYMITSYDYDAPLDEYGNPNQPKWGHLQDLHLAIKAMEKTLLYGKTKTYYLNETLVTTYYGAGMQPGCFLTNANSSHHTTVTFQGKQYVLPPWSTSILPGCKKEAYNTAKVSTQASIMVKCPTTKEDASLSWSWRPERIRENLKRDGVFTKHELIEQKLVTGDASDYLWYMTSVDLSKEGQMKLRVNTAGHGLHAFFNEKHIGSHYAPFDGEHNVNYSFVFEQNVVAKPGRNSIALLSISVGLKNYGPAFDLNPEGIVGGPVELIRANDILDLSSNPWSYKIGIDGEERRFYLHTSDDPHGWQPSGFPTMRPFTWYKTKFSTPLGKDPVVLDTIGMGKGEAWVNGKSIGRFWPKYLATTDGCKPCDYRGGFSPGNCQTGCGQPSQRWYHVPRSFLKAGETNTLVLFEEIGGDPSRVSFQTVTTGVACGNVHEGKTLTLSCQGERSISSIQFASFGDPHGTCKAFRKGSCEAKKALSIVQQACVGKSSCSIDVSEAILGETNCSVFVKRLAVQAACS</sequence>
<dbReference type="Pfam" id="PF01301">
    <property type="entry name" value="Glyco_hydro_35"/>
    <property type="match status" value="1"/>
</dbReference>
<dbReference type="InterPro" id="IPR001944">
    <property type="entry name" value="Glycoside_Hdrlase_35"/>
</dbReference>
<dbReference type="InterPro" id="IPR043159">
    <property type="entry name" value="Lectin_gal-bd_sf"/>
</dbReference>
<dbReference type="PROSITE" id="PS50228">
    <property type="entry name" value="SUEL_LECTIN"/>
    <property type="match status" value="1"/>
</dbReference>
<gene>
    <name evidence="13" type="ORF">Taro_055371</name>
</gene>
<reference evidence="13" key="1">
    <citation type="submission" date="2017-07" db="EMBL/GenBank/DDBJ databases">
        <title>Taro Niue Genome Assembly and Annotation.</title>
        <authorList>
            <person name="Atibalentja N."/>
            <person name="Keating K."/>
            <person name="Fields C.J."/>
        </authorList>
    </citation>
    <scope>NUCLEOTIDE SEQUENCE</scope>
    <source>
        <strain evidence="13">Niue_2</strain>
        <tissue evidence="13">Leaf</tissue>
    </source>
</reference>
<keyword evidence="7 11" id="KW-0732">Signal</keyword>
<dbReference type="Gene3D" id="2.60.120.740">
    <property type="match status" value="1"/>
</dbReference>
<dbReference type="EC" id="3.2.1.23" evidence="4"/>
<evidence type="ECO:0000313" key="14">
    <source>
        <dbReference type="Proteomes" id="UP000652761"/>
    </source>
</evidence>
<evidence type="ECO:0000256" key="1">
    <source>
        <dbReference type="ARBA" id="ARBA00001412"/>
    </source>
</evidence>
<dbReference type="GO" id="GO:0005975">
    <property type="term" value="P:carbohydrate metabolic process"/>
    <property type="evidence" value="ECO:0007669"/>
    <property type="project" value="InterPro"/>
</dbReference>
<dbReference type="SUPFAM" id="SSF51445">
    <property type="entry name" value="(Trans)glycosidases"/>
    <property type="match status" value="1"/>
</dbReference>
<feature type="chain" id="PRO_5032303315" description="beta-galactosidase" evidence="11">
    <location>
        <begin position="24"/>
        <end position="820"/>
    </location>
</feature>
<dbReference type="Pfam" id="PF17834">
    <property type="entry name" value="GHD"/>
    <property type="match status" value="1"/>
</dbReference>
<comment type="subcellular location">
    <subcellularLocation>
        <location evidence="2">Secreted</location>
        <location evidence="2">Extracellular space</location>
        <location evidence="2">Apoplast</location>
    </subcellularLocation>
</comment>
<evidence type="ECO:0000259" key="12">
    <source>
        <dbReference type="PROSITE" id="PS50228"/>
    </source>
</evidence>
<dbReference type="Proteomes" id="UP000652761">
    <property type="component" value="Unassembled WGS sequence"/>
</dbReference>
<keyword evidence="9" id="KW-0326">Glycosidase</keyword>
<evidence type="ECO:0000256" key="10">
    <source>
        <dbReference type="RuleBase" id="RU003679"/>
    </source>
</evidence>
<dbReference type="PANTHER" id="PTHR23421">
    <property type="entry name" value="BETA-GALACTOSIDASE RELATED"/>
    <property type="match status" value="1"/>
</dbReference>
<keyword evidence="14" id="KW-1185">Reference proteome</keyword>
<dbReference type="InterPro" id="IPR017853">
    <property type="entry name" value="GH"/>
</dbReference>
<evidence type="ECO:0000256" key="3">
    <source>
        <dbReference type="ARBA" id="ARBA00009809"/>
    </source>
</evidence>
<accession>A0A843XTF6</accession>
<evidence type="ECO:0000256" key="7">
    <source>
        <dbReference type="ARBA" id="ARBA00022729"/>
    </source>
</evidence>
<evidence type="ECO:0000313" key="13">
    <source>
        <dbReference type="EMBL" id="MQM22320.1"/>
    </source>
</evidence>
<dbReference type="FunFam" id="3.20.20.80:FF:000006">
    <property type="entry name" value="Beta-galactosidase"/>
    <property type="match status" value="1"/>
</dbReference>
<dbReference type="GO" id="GO:0048046">
    <property type="term" value="C:apoplast"/>
    <property type="evidence" value="ECO:0007669"/>
    <property type="project" value="UniProtKB-SubCell"/>
</dbReference>
<dbReference type="EMBL" id="NMUH01012665">
    <property type="protein sequence ID" value="MQM22320.1"/>
    <property type="molecule type" value="Genomic_DNA"/>
</dbReference>
<evidence type="ECO:0000256" key="5">
    <source>
        <dbReference type="ARBA" id="ARBA00022523"/>
    </source>
</evidence>
<dbReference type="SUPFAM" id="SSF49785">
    <property type="entry name" value="Galactose-binding domain-like"/>
    <property type="match status" value="2"/>
</dbReference>
<protein>
    <recommendedName>
        <fullName evidence="4">beta-galactosidase</fullName>
        <ecNumber evidence="4">3.2.1.23</ecNumber>
    </recommendedName>
</protein>
<dbReference type="InterPro" id="IPR041392">
    <property type="entry name" value="GHD"/>
</dbReference>
<feature type="domain" description="SUEL-type lectin" evidence="12">
    <location>
        <begin position="734"/>
        <end position="820"/>
    </location>
</feature>
<dbReference type="InterPro" id="IPR008979">
    <property type="entry name" value="Galactose-bd-like_sf"/>
</dbReference>
<organism evidence="13 14">
    <name type="scientific">Colocasia esculenta</name>
    <name type="common">Wild taro</name>
    <name type="synonym">Arum esculentum</name>
    <dbReference type="NCBI Taxonomy" id="4460"/>
    <lineage>
        <taxon>Eukaryota</taxon>
        <taxon>Viridiplantae</taxon>
        <taxon>Streptophyta</taxon>
        <taxon>Embryophyta</taxon>
        <taxon>Tracheophyta</taxon>
        <taxon>Spermatophyta</taxon>
        <taxon>Magnoliopsida</taxon>
        <taxon>Liliopsida</taxon>
        <taxon>Araceae</taxon>
        <taxon>Aroideae</taxon>
        <taxon>Colocasieae</taxon>
        <taxon>Colocasia</taxon>
    </lineage>
</organism>
<evidence type="ECO:0000256" key="11">
    <source>
        <dbReference type="SAM" id="SignalP"/>
    </source>
</evidence>
<evidence type="ECO:0000256" key="8">
    <source>
        <dbReference type="ARBA" id="ARBA00022801"/>
    </source>
</evidence>
<dbReference type="Pfam" id="PF21467">
    <property type="entry name" value="BetaGal_gal-bd"/>
    <property type="match status" value="1"/>
</dbReference>
<dbReference type="Gene3D" id="3.20.20.80">
    <property type="entry name" value="Glycosidases"/>
    <property type="match status" value="1"/>
</dbReference>
<dbReference type="Pfam" id="PF02140">
    <property type="entry name" value="SUEL_Lectin"/>
    <property type="match status" value="1"/>
</dbReference>
<evidence type="ECO:0000256" key="4">
    <source>
        <dbReference type="ARBA" id="ARBA00012756"/>
    </source>
</evidence>
<dbReference type="GO" id="GO:0004565">
    <property type="term" value="F:beta-galactosidase activity"/>
    <property type="evidence" value="ECO:0007669"/>
    <property type="project" value="UniProtKB-EC"/>
</dbReference>
<feature type="signal peptide" evidence="11">
    <location>
        <begin position="1"/>
        <end position="23"/>
    </location>
</feature>
<proteinExistence type="inferred from homology"/>
<comment type="similarity">
    <text evidence="3 10">Belongs to the glycosyl hydrolase 35 family.</text>
</comment>
<dbReference type="Gene3D" id="2.60.120.260">
    <property type="entry name" value="Galactose-binding domain-like"/>
    <property type="match status" value="1"/>
</dbReference>
<dbReference type="AlphaFoldDB" id="A0A843XTF6"/>
<dbReference type="InterPro" id="IPR000922">
    <property type="entry name" value="Lectin_gal-bd_dom"/>
</dbReference>
<dbReference type="OrthoDB" id="724889at2759"/>
<keyword evidence="5" id="KW-0052">Apoplast</keyword>
<keyword evidence="6" id="KW-0964">Secreted</keyword>
<comment type="catalytic activity">
    <reaction evidence="1">
        <text>Hydrolysis of terminal non-reducing beta-D-galactose residues in beta-D-galactosides.</text>
        <dbReference type="EC" id="3.2.1.23"/>
    </reaction>
</comment>
<keyword evidence="8" id="KW-0378">Hydrolase</keyword>
<dbReference type="InterPro" id="IPR031330">
    <property type="entry name" value="Gly_Hdrlase_35_cat"/>
</dbReference>
<dbReference type="InterPro" id="IPR048913">
    <property type="entry name" value="BetaGal_gal-bd"/>
</dbReference>
<dbReference type="CDD" id="cd22842">
    <property type="entry name" value="Gal_Rha_Lectin_BGal"/>
    <property type="match status" value="1"/>
</dbReference>
<dbReference type="PRINTS" id="PR00742">
    <property type="entry name" value="GLHYDRLASE35"/>
</dbReference>
<comment type="caution">
    <text evidence="13">The sequence shown here is derived from an EMBL/GenBank/DDBJ whole genome shotgun (WGS) entry which is preliminary data.</text>
</comment>
<dbReference type="GO" id="GO:0030246">
    <property type="term" value="F:carbohydrate binding"/>
    <property type="evidence" value="ECO:0007669"/>
    <property type="project" value="InterPro"/>
</dbReference>
<evidence type="ECO:0000256" key="2">
    <source>
        <dbReference type="ARBA" id="ARBA00004271"/>
    </source>
</evidence>
<name>A0A843XTF6_COLES</name>
<dbReference type="FunFam" id="2.60.120.260:FF:000142">
    <property type="entry name" value="Beta-galactosidase"/>
    <property type="match status" value="1"/>
</dbReference>
<evidence type="ECO:0000256" key="9">
    <source>
        <dbReference type="ARBA" id="ARBA00023295"/>
    </source>
</evidence>
<evidence type="ECO:0000256" key="6">
    <source>
        <dbReference type="ARBA" id="ARBA00022525"/>
    </source>
</evidence>